<comment type="caution">
    <text evidence="1">The sequence shown here is derived from an EMBL/GenBank/DDBJ whole genome shotgun (WGS) entry which is preliminary data.</text>
</comment>
<dbReference type="Proteomes" id="UP001215598">
    <property type="component" value="Unassembled WGS sequence"/>
</dbReference>
<sequence>RAHAREVQRLAKISGDVYRETRDLYNEAFSLQLLGDYRECIALTMRGRTALRLCGLSHGQVDFGLMGIQAEVHKLKSEYVDAHNIQGQIFQEATNDNYQQAFSLMNIAEIEVMMGVSKAEIQKKIDTSQATLKTTQGVIAGDATQADLNLREGDMSTTLFRKCLQLGWGTYPEAVGYCLERLAHIDRWEGFHSTLWPTVYLAHSLKVKEKLGIYKGLQFVGDVRLGGQDEVTATSLFTLALEGFTQMDVHRSRAECMIRLGDISNKRGDSLEALALWEQARPQFERSSQVKRIQDIDERLVGIDGDIKEQHKLHNRNLDRLAELKAPVGMVEELDKDLSEDGLENEEAQLVTV</sequence>
<gene>
    <name evidence="1" type="ORF">B0H16DRAFT_1829680</name>
</gene>
<dbReference type="Gene3D" id="1.25.40.10">
    <property type="entry name" value="Tetratricopeptide repeat domain"/>
    <property type="match status" value="1"/>
</dbReference>
<keyword evidence="2" id="KW-1185">Reference proteome</keyword>
<feature type="non-terminal residue" evidence="1">
    <location>
        <position position="1"/>
    </location>
</feature>
<accession>A0AAD7K929</accession>
<reference evidence="1" key="1">
    <citation type="submission" date="2023-03" db="EMBL/GenBank/DDBJ databases">
        <title>Massive genome expansion in bonnet fungi (Mycena s.s.) driven by repeated elements and novel gene families across ecological guilds.</title>
        <authorList>
            <consortium name="Lawrence Berkeley National Laboratory"/>
            <person name="Harder C.B."/>
            <person name="Miyauchi S."/>
            <person name="Viragh M."/>
            <person name="Kuo A."/>
            <person name="Thoen E."/>
            <person name="Andreopoulos B."/>
            <person name="Lu D."/>
            <person name="Skrede I."/>
            <person name="Drula E."/>
            <person name="Henrissat B."/>
            <person name="Morin E."/>
            <person name="Kohler A."/>
            <person name="Barry K."/>
            <person name="LaButti K."/>
            <person name="Morin E."/>
            <person name="Salamov A."/>
            <person name="Lipzen A."/>
            <person name="Mereny Z."/>
            <person name="Hegedus B."/>
            <person name="Baldrian P."/>
            <person name="Stursova M."/>
            <person name="Weitz H."/>
            <person name="Taylor A."/>
            <person name="Grigoriev I.V."/>
            <person name="Nagy L.G."/>
            <person name="Martin F."/>
            <person name="Kauserud H."/>
        </authorList>
    </citation>
    <scope>NUCLEOTIDE SEQUENCE</scope>
    <source>
        <strain evidence="1">CBHHK182m</strain>
    </source>
</reference>
<dbReference type="AlphaFoldDB" id="A0AAD7K929"/>
<evidence type="ECO:0000313" key="2">
    <source>
        <dbReference type="Proteomes" id="UP001215598"/>
    </source>
</evidence>
<protein>
    <submittedName>
        <fullName evidence="1">Uncharacterized protein</fullName>
    </submittedName>
</protein>
<evidence type="ECO:0000313" key="1">
    <source>
        <dbReference type="EMBL" id="KAJ7779628.1"/>
    </source>
</evidence>
<organism evidence="1 2">
    <name type="scientific">Mycena metata</name>
    <dbReference type="NCBI Taxonomy" id="1033252"/>
    <lineage>
        <taxon>Eukaryota</taxon>
        <taxon>Fungi</taxon>
        <taxon>Dikarya</taxon>
        <taxon>Basidiomycota</taxon>
        <taxon>Agaricomycotina</taxon>
        <taxon>Agaricomycetes</taxon>
        <taxon>Agaricomycetidae</taxon>
        <taxon>Agaricales</taxon>
        <taxon>Marasmiineae</taxon>
        <taxon>Mycenaceae</taxon>
        <taxon>Mycena</taxon>
    </lineage>
</organism>
<proteinExistence type="predicted"/>
<dbReference type="InterPro" id="IPR011990">
    <property type="entry name" value="TPR-like_helical_dom_sf"/>
</dbReference>
<name>A0AAD7K929_9AGAR</name>
<dbReference type="EMBL" id="JARKIB010000005">
    <property type="protein sequence ID" value="KAJ7779628.1"/>
    <property type="molecule type" value="Genomic_DNA"/>
</dbReference>